<organism evidence="3">
    <name type="scientific">marine metagenome</name>
    <dbReference type="NCBI Taxonomy" id="408172"/>
    <lineage>
        <taxon>unclassified sequences</taxon>
        <taxon>metagenomes</taxon>
        <taxon>ecological metagenomes</taxon>
    </lineage>
</organism>
<evidence type="ECO:0000256" key="2">
    <source>
        <dbReference type="ARBA" id="ARBA00022801"/>
    </source>
</evidence>
<name>A0A382SIE7_9ZZZZ</name>
<reference evidence="3" key="1">
    <citation type="submission" date="2018-05" db="EMBL/GenBank/DDBJ databases">
        <authorList>
            <person name="Lanie J.A."/>
            <person name="Ng W.-L."/>
            <person name="Kazmierczak K.M."/>
            <person name="Andrzejewski T.M."/>
            <person name="Davidsen T.M."/>
            <person name="Wayne K.J."/>
            <person name="Tettelin H."/>
            <person name="Glass J.I."/>
            <person name="Rusch D."/>
            <person name="Podicherti R."/>
            <person name="Tsui H.-C.T."/>
            <person name="Winkler M.E."/>
        </authorList>
    </citation>
    <scope>NUCLEOTIDE SEQUENCE</scope>
</reference>
<dbReference type="PANTHER" id="PTHR43213">
    <property type="entry name" value="BIFUNCTIONAL DTTP/UTP PYROPHOSPHATASE/METHYLTRANSFERASE PROTEIN-RELATED"/>
    <property type="match status" value="1"/>
</dbReference>
<dbReference type="Pfam" id="PF02545">
    <property type="entry name" value="Maf"/>
    <property type="match status" value="1"/>
</dbReference>
<dbReference type="NCBIfam" id="TIGR00172">
    <property type="entry name" value="maf"/>
    <property type="match status" value="1"/>
</dbReference>
<accession>A0A382SIE7</accession>
<dbReference type="CDD" id="cd00555">
    <property type="entry name" value="Maf"/>
    <property type="match status" value="1"/>
</dbReference>
<dbReference type="AlphaFoldDB" id="A0A382SIE7"/>
<dbReference type="HAMAP" id="MF_00528">
    <property type="entry name" value="Maf"/>
    <property type="match status" value="1"/>
</dbReference>
<dbReference type="InterPro" id="IPR029001">
    <property type="entry name" value="ITPase-like_fam"/>
</dbReference>
<comment type="cofactor">
    <cofactor evidence="1">
        <name>a divalent metal cation</name>
        <dbReference type="ChEBI" id="CHEBI:60240"/>
    </cofactor>
</comment>
<dbReference type="SUPFAM" id="SSF52972">
    <property type="entry name" value="ITPase-like"/>
    <property type="match status" value="1"/>
</dbReference>
<evidence type="ECO:0000256" key="1">
    <source>
        <dbReference type="ARBA" id="ARBA00001968"/>
    </source>
</evidence>
<dbReference type="GO" id="GO:0047429">
    <property type="term" value="F:nucleoside triphosphate diphosphatase activity"/>
    <property type="evidence" value="ECO:0007669"/>
    <property type="project" value="InterPro"/>
</dbReference>
<evidence type="ECO:0000313" key="3">
    <source>
        <dbReference type="EMBL" id="SVD08958.1"/>
    </source>
</evidence>
<protein>
    <submittedName>
        <fullName evidence="3">Uncharacterized protein</fullName>
    </submittedName>
</protein>
<dbReference type="InterPro" id="IPR003697">
    <property type="entry name" value="Maf-like"/>
</dbReference>
<sequence length="196" mass="22156">MILASSSPRRKALLQRLDYPFDIILPDVDESILALGGNPEKYCITLAEMKTKNISQKYPKALVIGADTIVVLGGQILNKPDDRIQAENMLSMLSGQTHQVYTGVCLKKMENNIHHTFSEITMVTFRTLDQQDILHYIETFSPYDKAGSYGIQDWSAVYVKNIQGCYDNVVGFPLSRFYYELKKIGINLLEPISKLS</sequence>
<dbReference type="Gene3D" id="3.90.950.10">
    <property type="match status" value="1"/>
</dbReference>
<gene>
    <name evidence="3" type="ORF">METZ01_LOCUS361812</name>
</gene>
<proteinExistence type="inferred from homology"/>
<dbReference type="PIRSF" id="PIRSF006305">
    <property type="entry name" value="Maf"/>
    <property type="match status" value="1"/>
</dbReference>
<dbReference type="EMBL" id="UINC01128907">
    <property type="protein sequence ID" value="SVD08958.1"/>
    <property type="molecule type" value="Genomic_DNA"/>
</dbReference>
<dbReference type="PANTHER" id="PTHR43213:SF5">
    <property type="entry name" value="BIFUNCTIONAL DTTP_UTP PYROPHOSPHATASE_METHYLTRANSFERASE PROTEIN-RELATED"/>
    <property type="match status" value="1"/>
</dbReference>
<keyword evidence="2" id="KW-0378">Hydrolase</keyword>